<dbReference type="RefSeq" id="WP_169275057.1">
    <property type="nucleotide sequence ID" value="NZ_JAAIIH010000001.1"/>
</dbReference>
<dbReference type="EMBL" id="JAAIIH010000001">
    <property type="protein sequence ID" value="NMM99920.1"/>
    <property type="molecule type" value="Genomic_DNA"/>
</dbReference>
<protein>
    <submittedName>
        <fullName evidence="3">Uncharacterized protein</fullName>
    </submittedName>
</protein>
<proteinExistence type="predicted"/>
<gene>
    <name evidence="3" type="ORF">G1C96_0498</name>
</gene>
<keyword evidence="2" id="KW-0472">Membrane</keyword>
<keyword evidence="2" id="KW-0812">Transmembrane</keyword>
<evidence type="ECO:0000313" key="3">
    <source>
        <dbReference type="EMBL" id="NMM99920.1"/>
    </source>
</evidence>
<feature type="transmembrane region" description="Helical" evidence="2">
    <location>
        <begin position="194"/>
        <end position="215"/>
    </location>
</feature>
<feature type="transmembrane region" description="Helical" evidence="2">
    <location>
        <begin position="388"/>
        <end position="408"/>
    </location>
</feature>
<feature type="transmembrane region" description="Helical" evidence="2">
    <location>
        <begin position="296"/>
        <end position="317"/>
    </location>
</feature>
<evidence type="ECO:0000256" key="1">
    <source>
        <dbReference type="SAM" id="MobiDB-lite"/>
    </source>
</evidence>
<organism evidence="3 4">
    <name type="scientific">Bifidobacterium moraviense</name>
    <dbReference type="NCBI Taxonomy" id="2675323"/>
    <lineage>
        <taxon>Bacteria</taxon>
        <taxon>Bacillati</taxon>
        <taxon>Actinomycetota</taxon>
        <taxon>Actinomycetes</taxon>
        <taxon>Bifidobacteriales</taxon>
        <taxon>Bifidobacteriaceae</taxon>
        <taxon>Bifidobacterium</taxon>
    </lineage>
</organism>
<keyword evidence="2" id="KW-1133">Transmembrane helix</keyword>
<keyword evidence="4" id="KW-1185">Reference proteome</keyword>
<evidence type="ECO:0000313" key="4">
    <source>
        <dbReference type="Proteomes" id="UP000588277"/>
    </source>
</evidence>
<feature type="transmembrane region" description="Helical" evidence="2">
    <location>
        <begin position="329"/>
        <end position="349"/>
    </location>
</feature>
<feature type="transmembrane region" description="Helical" evidence="2">
    <location>
        <begin position="50"/>
        <end position="70"/>
    </location>
</feature>
<evidence type="ECO:0000256" key="2">
    <source>
        <dbReference type="SAM" id="Phobius"/>
    </source>
</evidence>
<accession>A0A7Y0F0R8</accession>
<dbReference type="AlphaFoldDB" id="A0A7Y0F0R8"/>
<dbReference type="Proteomes" id="UP000588277">
    <property type="component" value="Unassembled WGS sequence"/>
</dbReference>
<reference evidence="3 4" key="1">
    <citation type="submission" date="2020-02" db="EMBL/GenBank/DDBJ databases">
        <title>Characterization of phylogenetic diversity of novel bifidobacterial species isolated in Czech ZOOs.</title>
        <authorList>
            <person name="Lugli G.A."/>
            <person name="Vera N.B."/>
            <person name="Ventura M."/>
        </authorList>
    </citation>
    <scope>NUCLEOTIDE SEQUENCE [LARGE SCALE GENOMIC DNA]</scope>
    <source>
        <strain evidence="3 4">DSM 109958</strain>
    </source>
</reference>
<feature type="transmembrane region" description="Helical" evidence="2">
    <location>
        <begin position="236"/>
        <end position="261"/>
    </location>
</feature>
<feature type="region of interest" description="Disordered" evidence="1">
    <location>
        <begin position="1"/>
        <end position="27"/>
    </location>
</feature>
<comment type="caution">
    <text evidence="3">The sequence shown here is derived from an EMBL/GenBank/DDBJ whole genome shotgun (WGS) entry which is preliminary data.</text>
</comment>
<sequence length="414" mass="44804">MARHISAGGKPGKPPPRAASQGRFMAPRRESGRSWPVAVWELRRIVRFPALWGFLAVCLLLNSWALLASVSGWRADVDYAIEVTQRLGTTVDDRFVARLEAEPASVERDELMQYVQSALGPGYEGWDPIAAGDRYAAKLNEQGHPHLALQMQLKARWVQSRARHLTAVGADDDFLAGRISTVLHGAAATLMQTILLESMILGSLIVLHAVGGDWFHRMTPLICASRTGRRTVTCRLAVGIGCALAAYAVLGAGFLAVWVLAFRIPGLWGANVSSRMFGVTTDAGLQPFITWADFSVGGYLCASLGLGMLFVLAFALFAGTLGLLLRSVLAAFGGVMAFGAAGLVAMMFVHDALAYQLLGIQPMYALANANLWFSDMHMHAVVPWQETIVMLISTAYCAIALVVARRAYSRKDLT</sequence>
<name>A0A7Y0F0R8_9BIFI</name>